<dbReference type="Gene3D" id="3.20.20.370">
    <property type="entry name" value="Glycoside hydrolase/deacetylase"/>
    <property type="match status" value="1"/>
</dbReference>
<dbReference type="PANTHER" id="PTHR10587">
    <property type="entry name" value="GLYCOSYL TRANSFERASE-RELATED"/>
    <property type="match status" value="1"/>
</dbReference>
<dbReference type="InterPro" id="IPR050248">
    <property type="entry name" value="Polysacc_deacetylase_ArnD"/>
</dbReference>
<dbReference type="InterPro" id="IPR011330">
    <property type="entry name" value="Glyco_hydro/deAcase_b/a-brl"/>
</dbReference>
<sequence length="314" mass="36264">MQTLKTLLSLLILSTNPLFAQQKQVCFSIDDLPVVNYGINTPEFHNQITDKLLSGLKKYDIQAIGFVNEGKMYDAKGKVIAFKKANLEKWLKYGMDLGNHTLFHKDFNNVDFSDYMAKILKGEKITKALLRKYNKEMKYFRHPFLHVGATKNRADSLENFLKKHNYITAPVTIDNEDYLFANAYQKALIKKDTVLAQTIGKDYISYMEQKIFYYEKMSHALFGRQIPQILLIHANLLNADYIQALAEIYTKNGYKFTSMDQTMADEAYKTPITKFGRCGISWLDRWAISQGKTGDFFKGDPETPKYVTDISNQR</sequence>
<evidence type="ECO:0000256" key="1">
    <source>
        <dbReference type="ARBA" id="ARBA00022723"/>
    </source>
</evidence>
<evidence type="ECO:0000313" key="6">
    <source>
        <dbReference type="Proteomes" id="UP001204144"/>
    </source>
</evidence>
<comment type="caution">
    <text evidence="5">The sequence shown here is derived from an EMBL/GenBank/DDBJ whole genome shotgun (WGS) entry which is preliminary data.</text>
</comment>
<accession>A0AAE3GYZ0</accession>
<dbReference type="CDD" id="cd10960">
    <property type="entry name" value="CE4_NodB_like_1"/>
    <property type="match status" value="1"/>
</dbReference>
<dbReference type="InterPro" id="IPR002509">
    <property type="entry name" value="NODB_dom"/>
</dbReference>
<evidence type="ECO:0000256" key="2">
    <source>
        <dbReference type="ARBA" id="ARBA00022801"/>
    </source>
</evidence>
<dbReference type="SUPFAM" id="SSF88713">
    <property type="entry name" value="Glycoside hydrolase/deacetylase"/>
    <property type="match status" value="1"/>
</dbReference>
<dbReference type="GO" id="GO:0016020">
    <property type="term" value="C:membrane"/>
    <property type="evidence" value="ECO:0007669"/>
    <property type="project" value="TreeGrafter"/>
</dbReference>
<keyword evidence="1" id="KW-0479">Metal-binding</keyword>
<dbReference type="GO" id="GO:0016810">
    <property type="term" value="F:hydrolase activity, acting on carbon-nitrogen (but not peptide) bonds"/>
    <property type="evidence" value="ECO:0007669"/>
    <property type="project" value="InterPro"/>
</dbReference>
<keyword evidence="3" id="KW-0732">Signal</keyword>
<feature type="chain" id="PRO_5042082203" evidence="3">
    <location>
        <begin position="21"/>
        <end position="314"/>
    </location>
</feature>
<protein>
    <submittedName>
        <fullName evidence="5">Polysaccharide deacetylase-like protein</fullName>
    </submittedName>
</protein>
<dbReference type="Proteomes" id="UP001204144">
    <property type="component" value="Unassembled WGS sequence"/>
</dbReference>
<name>A0AAE3GYZ0_9BACT</name>
<evidence type="ECO:0000259" key="4">
    <source>
        <dbReference type="Pfam" id="PF01522"/>
    </source>
</evidence>
<reference evidence="5 6" key="1">
    <citation type="submission" date="2018-11" db="EMBL/GenBank/DDBJ databases">
        <title>Novel bacteria species description.</title>
        <authorList>
            <person name="Han J.-H."/>
        </authorList>
    </citation>
    <scope>NUCLEOTIDE SEQUENCE [LARGE SCALE GENOMIC DNA]</scope>
    <source>
        <strain evidence="5 6">KCTC23259</strain>
    </source>
</reference>
<dbReference type="AlphaFoldDB" id="A0AAE3GYZ0"/>
<proteinExistence type="predicted"/>
<dbReference type="Pfam" id="PF01522">
    <property type="entry name" value="Polysacc_deac_1"/>
    <property type="match status" value="1"/>
</dbReference>
<evidence type="ECO:0000313" key="5">
    <source>
        <dbReference type="EMBL" id="MCP9761822.1"/>
    </source>
</evidence>
<keyword evidence="6" id="KW-1185">Reference proteome</keyword>
<organism evidence="5 6">
    <name type="scientific">Lacihabitans soyangensis</name>
    <dbReference type="NCBI Taxonomy" id="869394"/>
    <lineage>
        <taxon>Bacteria</taxon>
        <taxon>Pseudomonadati</taxon>
        <taxon>Bacteroidota</taxon>
        <taxon>Cytophagia</taxon>
        <taxon>Cytophagales</taxon>
        <taxon>Leadbetterellaceae</taxon>
        <taxon>Lacihabitans</taxon>
    </lineage>
</organism>
<evidence type="ECO:0000256" key="3">
    <source>
        <dbReference type="SAM" id="SignalP"/>
    </source>
</evidence>
<dbReference type="PANTHER" id="PTHR10587:SF133">
    <property type="entry name" value="CHITIN DEACETYLASE 1-RELATED"/>
    <property type="match status" value="1"/>
</dbReference>
<feature type="domain" description="NodB homology" evidence="4">
    <location>
        <begin position="22"/>
        <end position="151"/>
    </location>
</feature>
<gene>
    <name evidence="5" type="ORF">EGI31_02565</name>
</gene>
<dbReference type="GO" id="GO:0046872">
    <property type="term" value="F:metal ion binding"/>
    <property type="evidence" value="ECO:0007669"/>
    <property type="project" value="UniProtKB-KW"/>
</dbReference>
<dbReference type="EMBL" id="RJUF01000003">
    <property type="protein sequence ID" value="MCP9761822.1"/>
    <property type="molecule type" value="Genomic_DNA"/>
</dbReference>
<keyword evidence="2" id="KW-0378">Hydrolase</keyword>
<dbReference type="GO" id="GO:0005975">
    <property type="term" value="P:carbohydrate metabolic process"/>
    <property type="evidence" value="ECO:0007669"/>
    <property type="project" value="InterPro"/>
</dbReference>
<feature type="signal peptide" evidence="3">
    <location>
        <begin position="1"/>
        <end position="20"/>
    </location>
</feature>